<name>A0ABT5AZD0_9BACT</name>
<dbReference type="InterPro" id="IPR021109">
    <property type="entry name" value="Peptidase_aspartic_dom_sf"/>
</dbReference>
<organism evidence="2 3">
    <name type="scientific">Nannocystis radixulma</name>
    <dbReference type="NCBI Taxonomy" id="2995305"/>
    <lineage>
        <taxon>Bacteria</taxon>
        <taxon>Pseudomonadati</taxon>
        <taxon>Myxococcota</taxon>
        <taxon>Polyangia</taxon>
        <taxon>Nannocystales</taxon>
        <taxon>Nannocystaceae</taxon>
        <taxon>Nannocystis</taxon>
    </lineage>
</organism>
<evidence type="ECO:0000256" key="1">
    <source>
        <dbReference type="SAM" id="MobiDB-lite"/>
    </source>
</evidence>
<proteinExistence type="predicted"/>
<dbReference type="Gene3D" id="2.40.70.10">
    <property type="entry name" value="Acid Proteases"/>
    <property type="match status" value="2"/>
</dbReference>
<accession>A0ABT5AZD0</accession>
<evidence type="ECO:0000313" key="2">
    <source>
        <dbReference type="EMBL" id="MDC0667197.1"/>
    </source>
</evidence>
<dbReference type="EMBL" id="JAQNDN010000001">
    <property type="protein sequence ID" value="MDC0667197.1"/>
    <property type="molecule type" value="Genomic_DNA"/>
</dbReference>
<keyword evidence="3" id="KW-1185">Reference proteome</keyword>
<sequence length="350" mass="36674">MFERTCSNGHARTGRHPPTTRPRAVGRYRRARGTRRGTVQCVRLFISQAGVMALGACAPLTLGGTAPAASPACAAPGGERLALQRGDGSSPIVTVTANGAGPFHLVLDTAASGTTLDAEAVKKANLPRDTAMEQGEGIGGSVEVRLRKVAAVDAGPLRLRDATIAELPAPAFASHRVSGLGGIDLFGDRLAVWDLAGMSVSVSPSGALSGAAPCWRPLEVHWMRPWKVLAPISLDGRDGYAVIDTGMQQTILNPVFAENLGLSAGGVALPVDGEITGIDGRPTPLLLARIADARVGAWRWTDQPVHVADLPVFQRLGDPAAPLAVLGMDWLRGKRFAIDYGQEKVWQAAD</sequence>
<comment type="caution">
    <text evidence="2">The sequence shown here is derived from an EMBL/GenBank/DDBJ whole genome shotgun (WGS) entry which is preliminary data.</text>
</comment>
<evidence type="ECO:0000313" key="3">
    <source>
        <dbReference type="Proteomes" id="UP001217838"/>
    </source>
</evidence>
<dbReference type="RefSeq" id="WP_271995139.1">
    <property type="nucleotide sequence ID" value="NZ_JAQNDN010000001.1"/>
</dbReference>
<feature type="compositionally biased region" description="Polar residues" evidence="1">
    <location>
        <begin position="1"/>
        <end position="10"/>
    </location>
</feature>
<dbReference type="CDD" id="cd05483">
    <property type="entry name" value="retropepsin_like_bacteria"/>
    <property type="match status" value="1"/>
</dbReference>
<gene>
    <name evidence="2" type="ORF">POL58_05585</name>
</gene>
<feature type="region of interest" description="Disordered" evidence="1">
    <location>
        <begin position="1"/>
        <end position="23"/>
    </location>
</feature>
<dbReference type="InterPro" id="IPR034122">
    <property type="entry name" value="Retropepsin-like_bacterial"/>
</dbReference>
<reference evidence="2 3" key="1">
    <citation type="submission" date="2022-11" db="EMBL/GenBank/DDBJ databases">
        <title>Minimal conservation of predation-associated metabolite biosynthetic gene clusters underscores biosynthetic potential of Myxococcota including descriptions for ten novel species: Archangium lansinium sp. nov., Myxococcus landrumus sp. nov., Nannocystis bai.</title>
        <authorList>
            <person name="Ahearne A."/>
            <person name="Stevens C."/>
            <person name="Dowd S."/>
        </authorList>
    </citation>
    <scope>NUCLEOTIDE SEQUENCE [LARGE SCALE GENOMIC DNA]</scope>
    <source>
        <strain evidence="2 3">NCELM</strain>
    </source>
</reference>
<dbReference type="SUPFAM" id="SSF50630">
    <property type="entry name" value="Acid proteases"/>
    <property type="match status" value="1"/>
</dbReference>
<dbReference type="Proteomes" id="UP001217838">
    <property type="component" value="Unassembled WGS sequence"/>
</dbReference>
<dbReference type="Pfam" id="PF13650">
    <property type="entry name" value="Asp_protease_2"/>
    <property type="match status" value="2"/>
</dbReference>
<protein>
    <submittedName>
        <fullName evidence="2">Retroviral-like aspartic protease family protein</fullName>
    </submittedName>
</protein>